<evidence type="ECO:0000256" key="4">
    <source>
        <dbReference type="ARBA" id="ARBA00023027"/>
    </source>
</evidence>
<keyword evidence="3" id="KW-0560">Oxidoreductase</keyword>
<dbReference type="Pfam" id="PF01494">
    <property type="entry name" value="FAD_binding_3"/>
    <property type="match status" value="1"/>
</dbReference>
<keyword evidence="7" id="KW-1185">Reference proteome</keyword>
<keyword evidence="1" id="KW-0285">Flavoprotein</keyword>
<evidence type="ECO:0000256" key="3">
    <source>
        <dbReference type="ARBA" id="ARBA00023002"/>
    </source>
</evidence>
<dbReference type="InterPro" id="IPR050631">
    <property type="entry name" value="PheA/TfdB_FAD_monoxygenase"/>
</dbReference>
<keyword evidence="2" id="KW-0274">FAD</keyword>
<dbReference type="PANTHER" id="PTHR43476:SF4">
    <property type="entry name" value="BLR0106 PROTEIN"/>
    <property type="match status" value="1"/>
</dbReference>
<dbReference type="InterPro" id="IPR002938">
    <property type="entry name" value="FAD-bd"/>
</dbReference>
<evidence type="ECO:0000256" key="1">
    <source>
        <dbReference type="ARBA" id="ARBA00022630"/>
    </source>
</evidence>
<evidence type="ECO:0000313" key="7">
    <source>
        <dbReference type="Proteomes" id="UP000254866"/>
    </source>
</evidence>
<dbReference type="Proteomes" id="UP000254866">
    <property type="component" value="Unassembled WGS sequence"/>
</dbReference>
<dbReference type="PRINTS" id="PR00420">
    <property type="entry name" value="RNGMNOXGNASE"/>
</dbReference>
<name>A0A370TBZ0_9HELO</name>
<comment type="caution">
    <text evidence="6">The sequence shown here is derived from an EMBL/GenBank/DDBJ whole genome shotgun (WGS) entry which is preliminary data.</text>
</comment>
<dbReference type="GO" id="GO:0016491">
    <property type="term" value="F:oxidoreductase activity"/>
    <property type="evidence" value="ECO:0007669"/>
    <property type="project" value="UniProtKB-KW"/>
</dbReference>
<dbReference type="InterPro" id="IPR036188">
    <property type="entry name" value="FAD/NAD-bd_sf"/>
</dbReference>
<dbReference type="AlphaFoldDB" id="A0A370TBZ0"/>
<reference evidence="6 7" key="1">
    <citation type="journal article" date="2018" name="IMA Fungus">
        <title>IMA Genome-F 9: Draft genome sequence of Annulohypoxylon stygium, Aspergillus mulundensis, Berkeleyomyces basicola (syn. Thielaviopsis basicola), Ceratocystis smalleyi, two Cercospora beticola strains, Coleophoma cylindrospora, Fusarium fracticaudum, Phialophora cf. hyalina, and Morchella septimelata.</title>
        <authorList>
            <person name="Wingfield B.D."/>
            <person name="Bills G.F."/>
            <person name="Dong Y."/>
            <person name="Huang W."/>
            <person name="Nel W.J."/>
            <person name="Swalarsk-Parry B.S."/>
            <person name="Vaghefi N."/>
            <person name="Wilken P.M."/>
            <person name="An Z."/>
            <person name="de Beer Z.W."/>
            <person name="De Vos L."/>
            <person name="Chen L."/>
            <person name="Duong T.A."/>
            <person name="Gao Y."/>
            <person name="Hammerbacher A."/>
            <person name="Kikkert J.R."/>
            <person name="Li Y."/>
            <person name="Li H."/>
            <person name="Li K."/>
            <person name="Li Q."/>
            <person name="Liu X."/>
            <person name="Ma X."/>
            <person name="Naidoo K."/>
            <person name="Pethybridge S.J."/>
            <person name="Sun J."/>
            <person name="Steenkamp E.T."/>
            <person name="van der Nest M.A."/>
            <person name="van Wyk S."/>
            <person name="Wingfield M.J."/>
            <person name="Xiong C."/>
            <person name="Yue Q."/>
            <person name="Zhang X."/>
        </authorList>
    </citation>
    <scope>NUCLEOTIDE SEQUENCE [LARGE SCALE GENOMIC DNA]</scope>
    <source>
        <strain evidence="6 7">BP 5553</strain>
    </source>
</reference>
<dbReference type="STRING" id="2656787.A0A370TBZ0"/>
<accession>A0A370TBZ0</accession>
<dbReference type="Gene3D" id="3.30.70.2450">
    <property type="match status" value="1"/>
</dbReference>
<evidence type="ECO:0000259" key="5">
    <source>
        <dbReference type="Pfam" id="PF01494"/>
    </source>
</evidence>
<dbReference type="PANTHER" id="PTHR43476">
    <property type="entry name" value="3-(3-HYDROXY-PHENYL)PROPIONATE/3-HYDROXYCINNAMIC ACID HYDROXYLASE"/>
    <property type="match status" value="1"/>
</dbReference>
<dbReference type="GO" id="GO:0071949">
    <property type="term" value="F:FAD binding"/>
    <property type="evidence" value="ECO:0007669"/>
    <property type="project" value="InterPro"/>
</dbReference>
<feature type="domain" description="FAD-binding" evidence="5">
    <location>
        <begin position="9"/>
        <end position="347"/>
    </location>
</feature>
<evidence type="ECO:0000256" key="2">
    <source>
        <dbReference type="ARBA" id="ARBA00022827"/>
    </source>
</evidence>
<evidence type="ECO:0000313" key="6">
    <source>
        <dbReference type="EMBL" id="RDL31769.1"/>
    </source>
</evidence>
<sequence>MADSTKISKVIIVGAGPSGLLLGVLLAKQGIQVQLLEQATILDSNPRAAHHAPNAVQEFRRAGVLNQIAAEGIHPSGVCWREIDGKILAGIKPDPETEGEDKMVCLPLDKLGKILLKEFCAQESAEMNWEHKVVGVEQDEKEARVTVETPEGTKTLSADYIVGCDGANSGVRRALFGDSFPGETLQQQIIATNVYYDFSKFDYWDSQFIVHPENWYMAARITADGMWRVTYGDKWGLSTEEYLKRQPQRYEEILPGSPKPGDYKLVGASPYKLHQRCAESMRVGRFLLAADAGHLCNPFGGMGLTGGFADITSLYDCLIAMHNGLTDDSILDKYSEVRINKWKKIIDPSSRANFLRLWNEDAVPEREAFFAMCDKMATDKAMQDQGKKFYFLLNEDFTPYFKKPLAA</sequence>
<organism evidence="6 7">
    <name type="scientific">Venustampulla echinocandica</name>
    <dbReference type="NCBI Taxonomy" id="2656787"/>
    <lineage>
        <taxon>Eukaryota</taxon>
        <taxon>Fungi</taxon>
        <taxon>Dikarya</taxon>
        <taxon>Ascomycota</taxon>
        <taxon>Pezizomycotina</taxon>
        <taxon>Leotiomycetes</taxon>
        <taxon>Helotiales</taxon>
        <taxon>Pleuroascaceae</taxon>
        <taxon>Venustampulla</taxon>
    </lineage>
</organism>
<dbReference type="GeneID" id="43602020"/>
<proteinExistence type="predicted"/>
<dbReference type="RefSeq" id="XP_031865701.1">
    <property type="nucleotide sequence ID" value="XM_032017794.1"/>
</dbReference>
<protein>
    <recommendedName>
        <fullName evidence="5">FAD-binding domain-containing protein</fullName>
    </recommendedName>
</protein>
<keyword evidence="4" id="KW-0520">NAD</keyword>
<dbReference type="Gene3D" id="3.50.50.60">
    <property type="entry name" value="FAD/NAD(P)-binding domain"/>
    <property type="match status" value="1"/>
</dbReference>
<dbReference type="SUPFAM" id="SSF51905">
    <property type="entry name" value="FAD/NAD(P)-binding domain"/>
    <property type="match status" value="1"/>
</dbReference>
<dbReference type="EMBL" id="NPIC01000011">
    <property type="protein sequence ID" value="RDL31769.1"/>
    <property type="molecule type" value="Genomic_DNA"/>
</dbReference>
<gene>
    <name evidence="6" type="ORF">BP5553_09171</name>
</gene>
<dbReference type="OrthoDB" id="10016252at2759"/>